<organism evidence="1 2">
    <name type="scientific">Caballeronia mineralivorans PML1(12)</name>
    <dbReference type="NCBI Taxonomy" id="908627"/>
    <lineage>
        <taxon>Bacteria</taxon>
        <taxon>Pseudomonadati</taxon>
        <taxon>Pseudomonadota</taxon>
        <taxon>Betaproteobacteria</taxon>
        <taxon>Burkholderiales</taxon>
        <taxon>Burkholderiaceae</taxon>
        <taxon>Caballeronia</taxon>
    </lineage>
</organism>
<evidence type="ECO:0000313" key="1">
    <source>
        <dbReference type="EMBL" id="KLU22976.1"/>
    </source>
</evidence>
<gene>
    <name evidence="1" type="ORF">EOS_27850</name>
</gene>
<reference evidence="1 2" key="1">
    <citation type="journal article" date="2015" name="Genome Announc.">
        <title>Draft Genome Sequence of Burkholderia sp. Strain PML1(12), an Ectomycorrhizosphere-Inhabiting Bacterium with Effective Mineral-Weathering Ability.</title>
        <authorList>
            <person name="Uroz S."/>
            <person name="Oger P."/>
        </authorList>
    </citation>
    <scope>NUCLEOTIDE SEQUENCE [LARGE SCALE GENOMIC DNA]</scope>
    <source>
        <strain evidence="2">PML1(12)</strain>
    </source>
</reference>
<proteinExistence type="predicted"/>
<accession>A0A0J1CRN0</accession>
<sequence length="85" mass="9568">MLHAPLDKIWHKLGAANLFLVGEISKTALTEIGNIPPINGFPASKMQRRIPYYYNDRRSILVESIQYPPAQISFNRVSAAPMNSQ</sequence>
<dbReference type="AlphaFoldDB" id="A0A0J1CRN0"/>
<dbReference type="EMBL" id="AEJF01000167">
    <property type="protein sequence ID" value="KLU22976.1"/>
    <property type="molecule type" value="Genomic_DNA"/>
</dbReference>
<name>A0A0J1CRN0_9BURK</name>
<dbReference type="PATRIC" id="fig|908627.4.peg.6229"/>
<protein>
    <submittedName>
        <fullName evidence="1">Uncharacterized protein</fullName>
    </submittedName>
</protein>
<keyword evidence="2" id="KW-1185">Reference proteome</keyword>
<comment type="caution">
    <text evidence="1">The sequence shown here is derived from an EMBL/GenBank/DDBJ whole genome shotgun (WGS) entry which is preliminary data.</text>
</comment>
<evidence type="ECO:0000313" key="2">
    <source>
        <dbReference type="Proteomes" id="UP000035963"/>
    </source>
</evidence>
<dbReference type="Proteomes" id="UP000035963">
    <property type="component" value="Unassembled WGS sequence"/>
</dbReference>